<dbReference type="Gene3D" id="3.40.50.300">
    <property type="entry name" value="P-loop containing nucleotide triphosphate hydrolases"/>
    <property type="match status" value="1"/>
</dbReference>
<name>A0A3S3SUN3_9BACT</name>
<evidence type="ECO:0000313" key="2">
    <source>
        <dbReference type="Proteomes" id="UP000287615"/>
    </source>
</evidence>
<dbReference type="AlphaFoldDB" id="A0A3S3SUN3"/>
<organism evidence="1 2">
    <name type="scientific">Candidatus Electrothrix marina</name>
    <dbReference type="NCBI Taxonomy" id="1859130"/>
    <lineage>
        <taxon>Bacteria</taxon>
        <taxon>Pseudomonadati</taxon>
        <taxon>Thermodesulfobacteriota</taxon>
        <taxon>Desulfobulbia</taxon>
        <taxon>Desulfobulbales</taxon>
        <taxon>Desulfobulbaceae</taxon>
        <taxon>Candidatus Electrothrix</taxon>
    </lineage>
</organism>
<sequence>MKTPDNISPRQNPVLPQASKKINFINPVIEKIYNHAELSRIRERVVADLKEKEGNNILILSPDGETGASLLVAALGYYTAYACRQKVLLIDCNMCRPKLHTFFDSPQSHGIIDLIRNNLSGRDIVKGTGTERLHIITTGSVDDNISAELRHFHIQNLFKDIQGQFDLIICDTSPVLQTISISPR</sequence>
<comment type="caution">
    <text evidence="1">The sequence shown here is derived from an EMBL/GenBank/DDBJ whole genome shotgun (WGS) entry which is preliminary data.</text>
</comment>
<dbReference type="InterPro" id="IPR027417">
    <property type="entry name" value="P-loop_NTPase"/>
</dbReference>
<dbReference type="Proteomes" id="UP000287615">
    <property type="component" value="Unassembled WGS sequence"/>
</dbReference>
<dbReference type="EMBL" id="MTKR01000015">
    <property type="protein sequence ID" value="RWX50833.1"/>
    <property type="molecule type" value="Genomic_DNA"/>
</dbReference>
<protein>
    <submittedName>
        <fullName evidence="1">AAA domain-containing protein</fullName>
    </submittedName>
</protein>
<dbReference type="SUPFAM" id="SSF52540">
    <property type="entry name" value="P-loop containing nucleoside triphosphate hydrolases"/>
    <property type="match status" value="1"/>
</dbReference>
<reference evidence="1 2" key="1">
    <citation type="submission" date="2017-01" db="EMBL/GenBank/DDBJ databases">
        <title>The cable genome- insights into the physiology and evolution of filamentous bacteria capable of sulfide oxidation via long distance electron transfer.</title>
        <authorList>
            <person name="Schreiber L."/>
            <person name="Bjerg J.T."/>
            <person name="Boggild A."/>
            <person name="Van De Vossenberg J."/>
            <person name="Meysman F."/>
            <person name="Nielsen L.P."/>
            <person name="Schramm A."/>
            <person name="Kjeldsen K.U."/>
        </authorList>
    </citation>
    <scope>NUCLEOTIDE SEQUENCE [LARGE SCALE GENOMIC DNA]</scope>
    <source>
        <strain evidence="1">A3</strain>
    </source>
</reference>
<proteinExistence type="predicted"/>
<accession>A0A3S3SUN3</accession>
<gene>
    <name evidence="1" type="ORF">VU00_10152</name>
</gene>
<evidence type="ECO:0000313" key="1">
    <source>
        <dbReference type="EMBL" id="RWX50833.1"/>
    </source>
</evidence>